<organism evidence="1">
    <name type="scientific">Cacopsylla melanoneura</name>
    <dbReference type="NCBI Taxonomy" id="428564"/>
    <lineage>
        <taxon>Eukaryota</taxon>
        <taxon>Metazoa</taxon>
        <taxon>Ecdysozoa</taxon>
        <taxon>Arthropoda</taxon>
        <taxon>Hexapoda</taxon>
        <taxon>Insecta</taxon>
        <taxon>Pterygota</taxon>
        <taxon>Neoptera</taxon>
        <taxon>Paraneoptera</taxon>
        <taxon>Hemiptera</taxon>
        <taxon>Sternorrhyncha</taxon>
        <taxon>Psylloidea</taxon>
        <taxon>Psyllidae</taxon>
        <taxon>Psyllinae</taxon>
        <taxon>Cacopsylla</taxon>
    </lineage>
</organism>
<dbReference type="EMBL" id="HBUF01178110">
    <property type="protein sequence ID" value="CAG6654540.1"/>
    <property type="molecule type" value="Transcribed_RNA"/>
</dbReference>
<dbReference type="EMBL" id="HBUF01178111">
    <property type="protein sequence ID" value="CAG6654541.1"/>
    <property type="molecule type" value="Transcribed_RNA"/>
</dbReference>
<name>A0A8D8RQH6_9HEMI</name>
<sequence>MRVVKLSLNKIPHQKRIHLSTPPVVSGTFSLHDVQCDRLLHNCLRCARSSLSNMSYLHHAPRVSWMSYSPRVSWLHHAPQVHHLSNLPRVYHSHYSARVYSSSLFPLLSLLI</sequence>
<accession>A0A8D8RQH6</accession>
<evidence type="ECO:0000313" key="1">
    <source>
        <dbReference type="EMBL" id="CAG6654541.1"/>
    </source>
</evidence>
<protein>
    <submittedName>
        <fullName evidence="1">Uncharacterized protein</fullName>
    </submittedName>
</protein>
<dbReference type="AlphaFoldDB" id="A0A8D8RQH6"/>
<reference evidence="1" key="1">
    <citation type="submission" date="2021-05" db="EMBL/GenBank/DDBJ databases">
        <authorList>
            <person name="Alioto T."/>
            <person name="Alioto T."/>
            <person name="Gomez Garrido J."/>
        </authorList>
    </citation>
    <scope>NUCLEOTIDE SEQUENCE</scope>
</reference>
<proteinExistence type="predicted"/>